<accession>A0ABW5PJL9</accession>
<protein>
    <recommendedName>
        <fullName evidence="2">histidine kinase</fullName>
        <ecNumber evidence="2">2.7.13.3</ecNumber>
    </recommendedName>
</protein>
<dbReference type="InterPro" id="IPR011712">
    <property type="entry name" value="Sig_transdc_His_kin_sub3_dim/P"/>
</dbReference>
<feature type="transmembrane region" description="Helical" evidence="9">
    <location>
        <begin position="253"/>
        <end position="271"/>
    </location>
</feature>
<evidence type="ECO:0000259" key="10">
    <source>
        <dbReference type="Pfam" id="PF07730"/>
    </source>
</evidence>
<feature type="transmembrane region" description="Helical" evidence="9">
    <location>
        <begin position="215"/>
        <end position="233"/>
    </location>
</feature>
<comment type="catalytic activity">
    <reaction evidence="1">
        <text>ATP + protein L-histidine = ADP + protein N-phospho-L-histidine.</text>
        <dbReference type="EC" id="2.7.13.3"/>
    </reaction>
</comment>
<dbReference type="SUPFAM" id="SSF55874">
    <property type="entry name" value="ATPase domain of HSP90 chaperone/DNA topoisomerase II/histidine kinase"/>
    <property type="match status" value="1"/>
</dbReference>
<evidence type="ECO:0000256" key="5">
    <source>
        <dbReference type="ARBA" id="ARBA00022741"/>
    </source>
</evidence>
<keyword evidence="7" id="KW-0067">ATP-binding</keyword>
<name>A0ABW5PJL9_9BACL</name>
<feature type="transmembrane region" description="Helical" evidence="9">
    <location>
        <begin position="377"/>
        <end position="398"/>
    </location>
</feature>
<dbReference type="PANTHER" id="PTHR24421:SF10">
    <property type="entry name" value="NITRATE_NITRITE SENSOR PROTEIN NARQ"/>
    <property type="match status" value="1"/>
</dbReference>
<evidence type="ECO:0000256" key="3">
    <source>
        <dbReference type="ARBA" id="ARBA00022553"/>
    </source>
</evidence>
<feature type="transmembrane region" description="Helical" evidence="9">
    <location>
        <begin position="187"/>
        <end position="208"/>
    </location>
</feature>
<keyword evidence="3" id="KW-0597">Phosphoprotein</keyword>
<reference evidence="12" key="1">
    <citation type="journal article" date="2019" name="Int. J. Syst. Evol. Microbiol.">
        <title>The Global Catalogue of Microorganisms (GCM) 10K type strain sequencing project: providing services to taxonomists for standard genome sequencing and annotation.</title>
        <authorList>
            <consortium name="The Broad Institute Genomics Platform"/>
            <consortium name="The Broad Institute Genome Sequencing Center for Infectious Disease"/>
            <person name="Wu L."/>
            <person name="Ma J."/>
        </authorList>
    </citation>
    <scope>NUCLEOTIDE SEQUENCE [LARGE SCALE GENOMIC DNA]</scope>
    <source>
        <strain evidence="12">KCTC 3950</strain>
    </source>
</reference>
<evidence type="ECO:0000256" key="6">
    <source>
        <dbReference type="ARBA" id="ARBA00022777"/>
    </source>
</evidence>
<organism evidence="11 12">
    <name type="scientific">Paenibacillus gansuensis</name>
    <dbReference type="NCBI Taxonomy" id="306542"/>
    <lineage>
        <taxon>Bacteria</taxon>
        <taxon>Bacillati</taxon>
        <taxon>Bacillota</taxon>
        <taxon>Bacilli</taxon>
        <taxon>Bacillales</taxon>
        <taxon>Paenibacillaceae</taxon>
        <taxon>Paenibacillus</taxon>
    </lineage>
</organism>
<evidence type="ECO:0000313" key="11">
    <source>
        <dbReference type="EMBL" id="MFD2615384.1"/>
    </source>
</evidence>
<dbReference type="GO" id="GO:0016301">
    <property type="term" value="F:kinase activity"/>
    <property type="evidence" value="ECO:0007669"/>
    <property type="project" value="UniProtKB-KW"/>
</dbReference>
<evidence type="ECO:0000256" key="4">
    <source>
        <dbReference type="ARBA" id="ARBA00022679"/>
    </source>
</evidence>
<dbReference type="RefSeq" id="WP_377607220.1">
    <property type="nucleotide sequence ID" value="NZ_JBHUME010000019.1"/>
</dbReference>
<keyword evidence="9" id="KW-0812">Transmembrane</keyword>
<proteinExistence type="predicted"/>
<dbReference type="InterPro" id="IPR036890">
    <property type="entry name" value="HATPase_C_sf"/>
</dbReference>
<dbReference type="Proteomes" id="UP001597541">
    <property type="component" value="Unassembled WGS sequence"/>
</dbReference>
<keyword evidence="9" id="KW-1133">Transmembrane helix</keyword>
<keyword evidence="4" id="KW-0808">Transferase</keyword>
<dbReference type="InterPro" id="IPR050482">
    <property type="entry name" value="Sensor_HK_TwoCompSys"/>
</dbReference>
<dbReference type="Gene3D" id="3.30.565.10">
    <property type="entry name" value="Histidine kinase-like ATPase, C-terminal domain"/>
    <property type="match status" value="1"/>
</dbReference>
<dbReference type="EC" id="2.7.13.3" evidence="2"/>
<gene>
    <name evidence="11" type="ORF">ACFSUF_23555</name>
</gene>
<feature type="domain" description="Signal transduction histidine kinase subgroup 3 dimerisation and phosphoacceptor" evidence="10">
    <location>
        <begin position="459"/>
        <end position="523"/>
    </location>
</feature>
<comment type="caution">
    <text evidence="11">The sequence shown here is derived from an EMBL/GenBank/DDBJ whole genome shotgun (WGS) entry which is preliminary data.</text>
</comment>
<dbReference type="EMBL" id="JBHUME010000019">
    <property type="protein sequence ID" value="MFD2615384.1"/>
    <property type="molecule type" value="Genomic_DNA"/>
</dbReference>
<keyword evidence="5" id="KW-0547">Nucleotide-binding</keyword>
<evidence type="ECO:0000256" key="8">
    <source>
        <dbReference type="ARBA" id="ARBA00023012"/>
    </source>
</evidence>
<dbReference type="CDD" id="cd16917">
    <property type="entry name" value="HATPase_UhpB-NarQ-NarX-like"/>
    <property type="match status" value="1"/>
</dbReference>
<feature type="transmembrane region" description="Helical" evidence="9">
    <location>
        <begin position="309"/>
        <end position="326"/>
    </location>
</feature>
<dbReference type="PANTHER" id="PTHR24421">
    <property type="entry name" value="NITRATE/NITRITE SENSOR PROTEIN NARX-RELATED"/>
    <property type="match status" value="1"/>
</dbReference>
<evidence type="ECO:0000313" key="12">
    <source>
        <dbReference type="Proteomes" id="UP001597541"/>
    </source>
</evidence>
<dbReference type="Gene3D" id="1.20.5.1930">
    <property type="match status" value="1"/>
</dbReference>
<evidence type="ECO:0000256" key="7">
    <source>
        <dbReference type="ARBA" id="ARBA00022840"/>
    </source>
</evidence>
<keyword evidence="8" id="KW-0902">Two-component regulatory system</keyword>
<evidence type="ECO:0000256" key="9">
    <source>
        <dbReference type="SAM" id="Phobius"/>
    </source>
</evidence>
<sequence length="681" mass="76158">MLPKFRSVKMPKTTAALIAVFLFILVFPMSGVLADGAGGGPPAKKPDPERITFYMTGWQIYKGDRPVSESDWRPLDRSMARSMKHYQGSVWLRRTLPELSQRDPYLFLQGIKRAEVRVDGKPVYSFNMDHSRKYITEWVFLSIPLKPDDAGKQMLIHSIWDHSPLRSSWNIIGPREELSQNVLRSSWTLQVYSTLLITAGLVSAALFVRRRKEPMYGWLALFGLSAGIGILLLDTDLVGKLEYLEWIYWRDLLLPVGIYAFVGFFGAALGGRFGTSYKWAKRLLLLFTVMTAVMGIVHSYLYTRLLVEVLPYFFFSAFGIVTFTLFRQYRSDRSRQTVWLVRGYAVLLASCSIHILNNVTGALPEFIARKWVFVYRILFEILPHGLMAFTLCLIMVVYERITEVYRQSAAYAAELAEFQLSLEDLVRQRTRELEEANTALAGSVRETAEALTEVSVLEERNRIAHEIHDVVGHTLTAAVVQLEAAKKLADRGIPQTVDKIAVVQDLVRKGLDDIRRSVRLLKDESGPLELGAALRELVRETEDAAGVRIDAYIHPLPPLSGLTQRVLYHALQEGLTNGIRHGRCTFFTFELFADGEQLHFKLANDGEPYLDARPGFGLTAMMERVHLLGGTVHIGPAAGLAADGMAAGLAADGTTGTAATGTTAEAFSGCRLEIELPLPRG</sequence>
<feature type="transmembrane region" description="Helical" evidence="9">
    <location>
        <begin position="338"/>
        <end position="357"/>
    </location>
</feature>
<dbReference type="Pfam" id="PF07730">
    <property type="entry name" value="HisKA_3"/>
    <property type="match status" value="1"/>
</dbReference>
<feature type="transmembrane region" description="Helical" evidence="9">
    <location>
        <begin position="283"/>
        <end position="303"/>
    </location>
</feature>
<keyword evidence="12" id="KW-1185">Reference proteome</keyword>
<keyword evidence="6 11" id="KW-0418">Kinase</keyword>
<keyword evidence="9" id="KW-0472">Membrane</keyword>
<evidence type="ECO:0000256" key="1">
    <source>
        <dbReference type="ARBA" id="ARBA00000085"/>
    </source>
</evidence>
<evidence type="ECO:0000256" key="2">
    <source>
        <dbReference type="ARBA" id="ARBA00012438"/>
    </source>
</evidence>